<organism evidence="2 3">
    <name type="scientific">Agaricus bisporus var. burnettii (strain JB137-S8 / ATCC MYA-4627 / FGSC 10392)</name>
    <name type="common">White button mushroom</name>
    <dbReference type="NCBI Taxonomy" id="597362"/>
    <lineage>
        <taxon>Eukaryota</taxon>
        <taxon>Fungi</taxon>
        <taxon>Dikarya</taxon>
        <taxon>Basidiomycota</taxon>
        <taxon>Agaricomycotina</taxon>
        <taxon>Agaricomycetes</taxon>
        <taxon>Agaricomycetidae</taxon>
        <taxon>Agaricales</taxon>
        <taxon>Agaricineae</taxon>
        <taxon>Agaricaceae</taxon>
        <taxon>Agaricus</taxon>
    </lineage>
</organism>
<evidence type="ECO:0000313" key="3">
    <source>
        <dbReference type="Proteomes" id="UP000008493"/>
    </source>
</evidence>
<evidence type="ECO:0000313" key="2">
    <source>
        <dbReference type="EMBL" id="EKM79300.1"/>
    </source>
</evidence>
<dbReference type="InParanoid" id="K5XVU1"/>
<evidence type="ECO:0008006" key="4">
    <source>
        <dbReference type="Google" id="ProtNLM"/>
    </source>
</evidence>
<sequence>MSMVALPRYSPSPSPAPDYSVEPATGELTLQRSPQHIHRSPQSTFVRKDGHITIVLTGQEDDALFPTYGRHSMITGEIMFERADYTFEVVLHISGKLETTTMEGGSNVIPLLDKTVVLWNAEVDNNGLDRPTKINFSIQLPGTFDDDGEARRLPPSYRADFDTLPTMMVRSSYALQFSFLRSPSRKLGLFNRRKSVFIPFQYCPRTRPHRPLWYSHCFLSDIKDSPEEWHQSMIAVKVPNSSELPPVYFHLFVPASRIYSIRDSIPFHLQVNGPIESLRALLCTNREEKRKGSASTNGGAENPSFEKGPWVDRSSYQIKTPMVSRLSTQSSRVSSSFLPGEIPSFPVESKADDKQPTPRVSLLRQVTIRSKEGKFIRRNQVMGESKPQPVPPSADTDDVNGPASNYLDCEGVLTVDKEFRTGSFKAGNVDVKDYIAISIIPHNGATSPLHGLELKIPIKLVTDSFVEDNSVAVV</sequence>
<dbReference type="Proteomes" id="UP000008493">
    <property type="component" value="Unassembled WGS sequence"/>
</dbReference>
<dbReference type="AlphaFoldDB" id="K5XVU1"/>
<dbReference type="HOGENOM" id="CLU_049916_0_0_1"/>
<accession>K5XVU1</accession>
<dbReference type="OMA" id="MITGEIM"/>
<dbReference type="EMBL" id="JH971390">
    <property type="protein sequence ID" value="EKM79300.1"/>
    <property type="molecule type" value="Genomic_DNA"/>
</dbReference>
<reference evidence="3" key="1">
    <citation type="journal article" date="2012" name="Proc. Natl. Acad. Sci. U.S.A.">
        <title>Genome sequence of the button mushroom Agaricus bisporus reveals mechanisms governing adaptation to a humic-rich ecological niche.</title>
        <authorList>
            <person name="Morin E."/>
            <person name="Kohler A."/>
            <person name="Baker A.R."/>
            <person name="Foulongne-Oriol M."/>
            <person name="Lombard V."/>
            <person name="Nagy L.G."/>
            <person name="Ohm R.A."/>
            <person name="Patyshakuliyeva A."/>
            <person name="Brun A."/>
            <person name="Aerts A.L."/>
            <person name="Bailey A.M."/>
            <person name="Billette C."/>
            <person name="Coutinho P.M."/>
            <person name="Deakin G."/>
            <person name="Doddapaneni H."/>
            <person name="Floudas D."/>
            <person name="Grimwood J."/>
            <person name="Hilden K."/>
            <person name="Kuees U."/>
            <person name="LaButti K.M."/>
            <person name="Lapidus A."/>
            <person name="Lindquist E.A."/>
            <person name="Lucas S.M."/>
            <person name="Murat C."/>
            <person name="Riley R.W."/>
            <person name="Salamov A.A."/>
            <person name="Schmutz J."/>
            <person name="Subramanian V."/>
            <person name="Woesten H.A.B."/>
            <person name="Xu J."/>
            <person name="Eastwood D.C."/>
            <person name="Foster G.D."/>
            <person name="Sonnenberg A.S."/>
            <person name="Cullen D."/>
            <person name="de Vries R.P."/>
            <person name="Lundell T."/>
            <person name="Hibbett D.S."/>
            <person name="Henrissat B."/>
            <person name="Burton K.S."/>
            <person name="Kerrigan R.W."/>
            <person name="Challen M.P."/>
            <person name="Grigoriev I.V."/>
            <person name="Martin F."/>
        </authorList>
    </citation>
    <scope>NUCLEOTIDE SEQUENCE [LARGE SCALE GENOMIC DNA]</scope>
    <source>
        <strain evidence="3">JB137-S8 / ATCC MYA-4627 / FGSC 10392</strain>
    </source>
</reference>
<evidence type="ECO:0000256" key="1">
    <source>
        <dbReference type="SAM" id="MobiDB-lite"/>
    </source>
</evidence>
<dbReference type="STRING" id="597362.K5XVU1"/>
<dbReference type="GeneID" id="18826826"/>
<proteinExistence type="predicted"/>
<gene>
    <name evidence="2" type="ORF">AGABI1DRAFT_128457</name>
</gene>
<dbReference type="eggNOG" id="ENOG502SJGY">
    <property type="taxonomic scope" value="Eukaryota"/>
</dbReference>
<protein>
    <recommendedName>
        <fullName evidence="4">Arrestin-like N-terminal domain-containing protein</fullName>
    </recommendedName>
</protein>
<dbReference type="RefSeq" id="XP_007330004.1">
    <property type="nucleotide sequence ID" value="XM_007329942.1"/>
</dbReference>
<dbReference type="OrthoDB" id="3252135at2759"/>
<feature type="region of interest" description="Disordered" evidence="1">
    <location>
        <begin position="289"/>
        <end position="311"/>
    </location>
</feature>
<dbReference type="KEGG" id="abp:AGABI1DRAFT128457"/>
<feature type="region of interest" description="Disordered" evidence="1">
    <location>
        <begin position="1"/>
        <end position="22"/>
    </location>
</feature>
<keyword evidence="3" id="KW-1185">Reference proteome</keyword>
<name>K5XVU1_AGABU</name>